<feature type="region of interest" description="Disordered" evidence="9">
    <location>
        <begin position="1"/>
        <end position="67"/>
    </location>
</feature>
<feature type="compositionally biased region" description="Basic and acidic residues" evidence="9">
    <location>
        <begin position="16"/>
        <end position="34"/>
    </location>
</feature>
<reference evidence="10 11" key="1">
    <citation type="journal article" date="2018" name="Mol. Biol. Evol.">
        <title>Broad Genomic Sampling Reveals a Smut Pathogenic Ancestry of the Fungal Clade Ustilaginomycotina.</title>
        <authorList>
            <person name="Kijpornyongpan T."/>
            <person name="Mondo S.J."/>
            <person name="Barry K."/>
            <person name="Sandor L."/>
            <person name="Lee J."/>
            <person name="Lipzen A."/>
            <person name="Pangilinan J."/>
            <person name="LaButti K."/>
            <person name="Hainaut M."/>
            <person name="Henrissat B."/>
            <person name="Grigoriev I.V."/>
            <person name="Spatafora J.W."/>
            <person name="Aime M.C."/>
        </authorList>
    </citation>
    <scope>NUCLEOTIDE SEQUENCE [LARGE SCALE GENOMIC DNA]</scope>
    <source>
        <strain evidence="10 11">MCA 3882</strain>
    </source>
</reference>
<accession>A0A316VPK6</accession>
<comment type="subcellular location">
    <subcellularLocation>
        <location evidence="2">Chromosome</location>
        <location evidence="2">Centromere</location>
    </subcellularLocation>
    <subcellularLocation>
        <location evidence="1">Nucleus</location>
    </subcellularLocation>
</comment>
<evidence type="ECO:0000256" key="1">
    <source>
        <dbReference type="ARBA" id="ARBA00004123"/>
    </source>
</evidence>
<dbReference type="PANTHER" id="PTHR14401:SF6">
    <property type="entry name" value="CENTROMERE PROTEIN K"/>
    <property type="match status" value="1"/>
</dbReference>
<gene>
    <name evidence="10" type="ORF">FA14DRAFT_153677</name>
</gene>
<protein>
    <submittedName>
        <fullName evidence="10">Uncharacterized protein</fullName>
    </submittedName>
</protein>
<keyword evidence="6" id="KW-0539">Nucleus</keyword>
<dbReference type="GO" id="GO:0051382">
    <property type="term" value="P:kinetochore assembly"/>
    <property type="evidence" value="ECO:0007669"/>
    <property type="project" value="InterPro"/>
</dbReference>
<comment type="similarity">
    <text evidence="3">Belongs to the CENP-K/MCM22 family.</text>
</comment>
<evidence type="ECO:0000256" key="5">
    <source>
        <dbReference type="ARBA" id="ARBA00023054"/>
    </source>
</evidence>
<keyword evidence="7" id="KW-0137">Centromere</keyword>
<evidence type="ECO:0000256" key="7">
    <source>
        <dbReference type="ARBA" id="ARBA00023328"/>
    </source>
</evidence>
<evidence type="ECO:0000256" key="4">
    <source>
        <dbReference type="ARBA" id="ARBA00022454"/>
    </source>
</evidence>
<dbReference type="AlphaFoldDB" id="A0A316VPK6"/>
<name>A0A316VPK6_9BASI</name>
<keyword evidence="11" id="KW-1185">Reference proteome</keyword>
<dbReference type="PANTHER" id="PTHR14401">
    <property type="entry name" value="CENTROMERE PROTEIN K"/>
    <property type="match status" value="1"/>
</dbReference>
<evidence type="ECO:0000256" key="2">
    <source>
        <dbReference type="ARBA" id="ARBA00004584"/>
    </source>
</evidence>
<dbReference type="GO" id="GO:0005634">
    <property type="term" value="C:nucleus"/>
    <property type="evidence" value="ECO:0007669"/>
    <property type="project" value="UniProtKB-SubCell"/>
</dbReference>
<proteinExistence type="inferred from homology"/>
<evidence type="ECO:0000256" key="6">
    <source>
        <dbReference type="ARBA" id="ARBA00023242"/>
    </source>
</evidence>
<evidence type="ECO:0000313" key="10">
    <source>
        <dbReference type="EMBL" id="PWN38353.1"/>
    </source>
</evidence>
<dbReference type="Pfam" id="PF11802">
    <property type="entry name" value="CENP-K"/>
    <property type="match status" value="1"/>
</dbReference>
<evidence type="ECO:0000313" key="11">
    <source>
        <dbReference type="Proteomes" id="UP000245771"/>
    </source>
</evidence>
<feature type="region of interest" description="Disordered" evidence="9">
    <location>
        <begin position="102"/>
        <end position="129"/>
    </location>
</feature>
<dbReference type="InParanoid" id="A0A316VPK6"/>
<keyword evidence="5 8" id="KW-0175">Coiled coil</keyword>
<keyword evidence="4" id="KW-0158">Chromosome</keyword>
<organism evidence="10 11">
    <name type="scientific">Meira miltonrushii</name>
    <dbReference type="NCBI Taxonomy" id="1280837"/>
    <lineage>
        <taxon>Eukaryota</taxon>
        <taxon>Fungi</taxon>
        <taxon>Dikarya</taxon>
        <taxon>Basidiomycota</taxon>
        <taxon>Ustilaginomycotina</taxon>
        <taxon>Exobasidiomycetes</taxon>
        <taxon>Exobasidiales</taxon>
        <taxon>Brachybasidiaceae</taxon>
        <taxon>Meira</taxon>
    </lineage>
</organism>
<dbReference type="GO" id="GO:0000775">
    <property type="term" value="C:chromosome, centromeric region"/>
    <property type="evidence" value="ECO:0007669"/>
    <property type="project" value="UniProtKB-SubCell"/>
</dbReference>
<dbReference type="OrthoDB" id="9445768at2759"/>
<sequence>MSDQRDPSNISQRQLDILRRLAAREAARRQELGEKSQSSSPQPGGRGRSGSETGEDGVEQITTASNAKDASMIDVDRLQEILQQEKAKNDFAWAKVRERTHRLTEQQSQDGRENEGALETDKNEGKEERMRKKRIELEYLDYEIEQAQKDLTILEPPHSDAILALLTRATLASAVEQYQASIASLERELDEEKSRRKEDDEMLHDIGEVRIGLEKRKAVLKERLNSVDFASIEGSLIDITGKILIDEEGVQQAQLRLLIDGLINKAWDTPVDPYVDISDGFLPAISAFLLRANIAIEHPRDSNRIRLIDFHRSALG</sequence>
<dbReference type="RefSeq" id="XP_025358655.1">
    <property type="nucleotide sequence ID" value="XM_025497615.1"/>
</dbReference>
<dbReference type="InterPro" id="IPR020993">
    <property type="entry name" value="Centromere_CenpK"/>
</dbReference>
<evidence type="ECO:0000256" key="9">
    <source>
        <dbReference type="SAM" id="MobiDB-lite"/>
    </source>
</evidence>
<dbReference type="GO" id="GO:0000070">
    <property type="term" value="P:mitotic sister chromatid segregation"/>
    <property type="evidence" value="ECO:0007669"/>
    <property type="project" value="TreeGrafter"/>
</dbReference>
<dbReference type="EMBL" id="KZ819602">
    <property type="protein sequence ID" value="PWN38353.1"/>
    <property type="molecule type" value="Genomic_DNA"/>
</dbReference>
<dbReference type="GeneID" id="37019396"/>
<evidence type="ECO:0000256" key="8">
    <source>
        <dbReference type="SAM" id="Coils"/>
    </source>
</evidence>
<feature type="coiled-coil region" evidence="8">
    <location>
        <begin position="168"/>
        <end position="202"/>
    </location>
</feature>
<dbReference type="Proteomes" id="UP000245771">
    <property type="component" value="Unassembled WGS sequence"/>
</dbReference>
<evidence type="ECO:0000256" key="3">
    <source>
        <dbReference type="ARBA" id="ARBA00005795"/>
    </source>
</evidence>